<dbReference type="InterPro" id="IPR025151">
    <property type="entry name" value="ELYS_dom"/>
</dbReference>
<dbReference type="AlphaFoldDB" id="A0A8T0IZH9"/>
<reference evidence="6" key="1">
    <citation type="submission" date="2020-06" db="EMBL/GenBank/DDBJ databases">
        <title>WGS assembly of Ceratodon purpureus strain R40.</title>
        <authorList>
            <person name="Carey S.B."/>
            <person name="Jenkins J."/>
            <person name="Shu S."/>
            <person name="Lovell J.T."/>
            <person name="Sreedasyam A."/>
            <person name="Maumus F."/>
            <person name="Tiley G.P."/>
            <person name="Fernandez-Pozo N."/>
            <person name="Barry K."/>
            <person name="Chen C."/>
            <person name="Wang M."/>
            <person name="Lipzen A."/>
            <person name="Daum C."/>
            <person name="Saski C.A."/>
            <person name="Payton A.C."/>
            <person name="Mcbreen J.C."/>
            <person name="Conrad R.E."/>
            <person name="Kollar L.M."/>
            <person name="Olsson S."/>
            <person name="Huttunen S."/>
            <person name="Landis J.B."/>
            <person name="Wickett N.J."/>
            <person name="Johnson M.G."/>
            <person name="Rensing S.A."/>
            <person name="Grimwood J."/>
            <person name="Schmutz J."/>
            <person name="Mcdaniel S.F."/>
        </authorList>
    </citation>
    <scope>NUCLEOTIDE SEQUENCE</scope>
    <source>
        <strain evidence="6">R40</strain>
    </source>
</reference>
<feature type="region of interest" description="Disordered" evidence="4">
    <location>
        <begin position="722"/>
        <end position="741"/>
    </location>
</feature>
<feature type="region of interest" description="Disordered" evidence="4">
    <location>
        <begin position="816"/>
        <end position="940"/>
    </location>
</feature>
<sequence>MDGRKQAALERLALLEPRELSVEAKTETCRATRDLRSCGRPVHHVLSTCGHACLCVECLQRSDSCPICRTPTASFGQDKLRLYEEFVDAGLTRKDAGLLPESADVGRLYSFFDVALDNNLVSLICHYVAEVCMDEGAVSSNALVSILLDGGVVKDWCKRTFHSIALELRGIYNLTPKQMISKADAIDWNGRKLEGVVLVLEALEAPLVDQPLSATLLELRQLLESMRKVLQHLEVMAWCARHQFLETIPSSYASISQWQTAVKERKSAAQDRAWSETAHNNGKLGVSQPATLFIEEALSNLGLLEDDDEDEAGMVDLSELSWLCQGPTAQTPASLRFRRDLEPMQSRSPYPPESIRAAVDLLFLKGTCDLILAKKAIFLYFLFDRHWASSDETWRGVVDDYAGTFSIPRHLLLESLVFYLLDDSSDHALEEASQLLPEIANQNTHPKVVTVLLERHKAAAALAVLRASGRDGQAADLVSLADALTAVRVWLQCGLLTEGYSYQRAYVDGIKREGGDWLSSMEVLVSEVCRLCMSMSLLDKMLVLPWKKEEEKYVRKCLLDRAGQDPSTTAGNLLVVFYIQRCRYIEANAVHKRLIELEDLWGERCTDEAKFSRVRMASEQRSRIVEKCVELLPEVQQQQARNAVESDVESPQPEIMTVEEHRFPPLASPLFGHAGGNLIREPMPFEESNLPSTSAWANMNQPSFAQERLGLRSPARSSPILSNMHFPKTNGPTPARDFVSMGESPVQGRRLRYEAEQSKEPSLYPTIDFGDVQRGDGLDAAGPGSWATGVEKRMPVKMNGTDLLGNGSHLTLENGFRTDGLLGDDNDTMETDLERAGTWPSNGKRQPSDRSWLQKTGEKDASKDFTFTGIDAENGPSSVASVLPWESSKRNAEADENGGSRWRSDEGGDEPVSSLTPATRLKALSQSQGRSRSRFHSFRV</sequence>
<dbReference type="Proteomes" id="UP000822688">
    <property type="component" value="Chromosome 2"/>
</dbReference>
<dbReference type="PROSITE" id="PS50089">
    <property type="entry name" value="ZF_RING_2"/>
    <property type="match status" value="1"/>
</dbReference>
<proteinExistence type="predicted"/>
<dbReference type="GO" id="GO:0008270">
    <property type="term" value="F:zinc ion binding"/>
    <property type="evidence" value="ECO:0007669"/>
    <property type="project" value="UniProtKB-KW"/>
</dbReference>
<dbReference type="InterPro" id="IPR044718">
    <property type="entry name" value="HOS1"/>
</dbReference>
<keyword evidence="3" id="KW-0862">Zinc</keyword>
<dbReference type="InterPro" id="IPR001841">
    <property type="entry name" value="Znf_RING"/>
</dbReference>
<evidence type="ECO:0000256" key="4">
    <source>
        <dbReference type="SAM" id="MobiDB-lite"/>
    </source>
</evidence>
<comment type="subcellular location">
    <subcellularLocation>
        <location evidence="1">Nucleus</location>
    </subcellularLocation>
</comment>
<evidence type="ECO:0000259" key="5">
    <source>
        <dbReference type="PROSITE" id="PS50089"/>
    </source>
</evidence>
<dbReference type="GO" id="GO:0005634">
    <property type="term" value="C:nucleus"/>
    <property type="evidence" value="ECO:0007669"/>
    <property type="project" value="UniProtKB-SubCell"/>
</dbReference>
<feature type="domain" description="RING-type" evidence="5">
    <location>
        <begin position="38"/>
        <end position="69"/>
    </location>
</feature>
<feature type="compositionally biased region" description="Acidic residues" evidence="4">
    <location>
        <begin position="822"/>
        <end position="831"/>
    </location>
</feature>
<dbReference type="PANTHER" id="PTHR47358">
    <property type="entry name" value="E3 UBIQUITIN-PROTEIN LIGASE HOS1"/>
    <property type="match status" value="1"/>
</dbReference>
<name>A0A8T0IZH9_CERPU</name>
<dbReference type="GO" id="GO:0016567">
    <property type="term" value="P:protein ubiquitination"/>
    <property type="evidence" value="ECO:0007669"/>
    <property type="project" value="InterPro"/>
</dbReference>
<dbReference type="Gene3D" id="3.30.40.10">
    <property type="entry name" value="Zinc/RING finger domain, C3HC4 (zinc finger)"/>
    <property type="match status" value="1"/>
</dbReference>
<comment type="caution">
    <text evidence="6">The sequence shown here is derived from an EMBL/GenBank/DDBJ whole genome shotgun (WGS) entry which is preliminary data.</text>
</comment>
<evidence type="ECO:0000313" key="7">
    <source>
        <dbReference type="Proteomes" id="UP000822688"/>
    </source>
</evidence>
<evidence type="ECO:0000256" key="3">
    <source>
        <dbReference type="PROSITE-ProRule" id="PRU00175"/>
    </source>
</evidence>
<dbReference type="EMBL" id="CM026422">
    <property type="protein sequence ID" value="KAG0588647.1"/>
    <property type="molecule type" value="Genomic_DNA"/>
</dbReference>
<feature type="compositionally biased region" description="Basic residues" evidence="4">
    <location>
        <begin position="931"/>
        <end position="940"/>
    </location>
</feature>
<gene>
    <name evidence="6" type="ORF">KC19_2G259100</name>
</gene>
<keyword evidence="7" id="KW-1185">Reference proteome</keyword>
<keyword evidence="3" id="KW-0863">Zinc-finger</keyword>
<protein>
    <recommendedName>
        <fullName evidence="5">RING-type domain-containing protein</fullName>
    </recommendedName>
</protein>
<organism evidence="6 7">
    <name type="scientific">Ceratodon purpureus</name>
    <name type="common">Fire moss</name>
    <name type="synonym">Dicranum purpureum</name>
    <dbReference type="NCBI Taxonomy" id="3225"/>
    <lineage>
        <taxon>Eukaryota</taxon>
        <taxon>Viridiplantae</taxon>
        <taxon>Streptophyta</taxon>
        <taxon>Embryophyta</taxon>
        <taxon>Bryophyta</taxon>
        <taxon>Bryophytina</taxon>
        <taxon>Bryopsida</taxon>
        <taxon>Dicranidae</taxon>
        <taxon>Pseudoditrichales</taxon>
        <taxon>Ditrichaceae</taxon>
        <taxon>Ceratodon</taxon>
    </lineage>
</organism>
<evidence type="ECO:0000313" key="6">
    <source>
        <dbReference type="EMBL" id="KAG0588647.1"/>
    </source>
</evidence>
<dbReference type="Pfam" id="PF13934">
    <property type="entry name" value="ELYS"/>
    <property type="match status" value="1"/>
</dbReference>
<dbReference type="InterPro" id="IPR013083">
    <property type="entry name" value="Znf_RING/FYVE/PHD"/>
</dbReference>
<accession>A0A8T0IZH9</accession>
<evidence type="ECO:0000256" key="2">
    <source>
        <dbReference type="ARBA" id="ARBA00023242"/>
    </source>
</evidence>
<keyword evidence="3" id="KW-0479">Metal-binding</keyword>
<dbReference type="PANTHER" id="PTHR47358:SF2">
    <property type="entry name" value="E3 UBIQUITIN-PROTEIN LIGASE HOS1"/>
    <property type="match status" value="1"/>
</dbReference>
<feature type="compositionally biased region" description="Polar residues" evidence="4">
    <location>
        <begin position="839"/>
        <end position="854"/>
    </location>
</feature>
<dbReference type="GO" id="GO:0004842">
    <property type="term" value="F:ubiquitin-protein transferase activity"/>
    <property type="evidence" value="ECO:0007669"/>
    <property type="project" value="InterPro"/>
</dbReference>
<keyword evidence="2" id="KW-0539">Nucleus</keyword>
<evidence type="ECO:0000256" key="1">
    <source>
        <dbReference type="ARBA" id="ARBA00004123"/>
    </source>
</evidence>